<feature type="compositionally biased region" description="Polar residues" evidence="1">
    <location>
        <begin position="74"/>
        <end position="84"/>
    </location>
</feature>
<feature type="compositionally biased region" description="Basic and acidic residues" evidence="1">
    <location>
        <begin position="196"/>
        <end position="212"/>
    </location>
</feature>
<dbReference type="InterPro" id="IPR050471">
    <property type="entry name" value="AB_hydrolase"/>
</dbReference>
<accession>A0A2N8U6G6</accession>
<reference evidence="2 3" key="1">
    <citation type="submission" date="2017-02" db="EMBL/GenBank/DDBJ databases">
        <authorList>
            <person name="Peterson S.W."/>
        </authorList>
    </citation>
    <scope>NUCLEOTIDE SEQUENCE [LARGE SCALE GENOMIC DNA]</scope>
    <source>
        <strain evidence="2 3">SRS1_H2-8</strain>
    </source>
</reference>
<dbReference type="AlphaFoldDB" id="A0A2N8U6G6"/>
<sequence>MVRGAQEGAQRGADDTRSRNRPATSYYDLYPERKRTGPYVPKHTLVEHEGNRLDESRASSSSSAAVRRSRSGSQLASNHFKTTGSSQSSRPSERSHVRSDTTEVSVPGTYAASSIALGRNRPRSIVQEPVKSIAEIIRSHSSNLLTVPPSERGPQRSVSWSTFGRTRHGPPRRSAEDLSHVESDADSAASDDSVELETRRMLHSTQEDHLERTMPQLSVQGADPQLRRTQHIASRTASPDPLSPTESRSASSLSNQRGLTRCVQVAIPGAPDVQVSFADVGAEGGHAVVVLLGLGASRHLIGLYDGLASALGLRLVCIDRWGIGRTDQVAAEARTILGWSLVVEQVADVLAIDKFSVIAHSAGAPFAAAVGLLFPHRVQGPLHLLAPWTGMQQDSGYRWLRYVPDGVIKTAQAAEWKIQSWKLGKEGSRSGNKTPLASTDEEYATAGRRASHESRRNPTWAANQRQQRPLDHTSEQHHADSGARIAGDSARGSHTREGLDDVRPVMADRGGSPTSTEAERETALDLLKASHAESARGLVDDLNLVLGKRPWGFSYSDVQIACEVWHGSKDERIPVASSINLAKEMRDCTLHVVDGASHGLMTNSEVVVEVFESIRKYAAISSDGESPRFRQS</sequence>
<feature type="region of interest" description="Disordered" evidence="1">
    <location>
        <begin position="424"/>
        <end position="520"/>
    </location>
</feature>
<feature type="region of interest" description="Disordered" evidence="1">
    <location>
        <begin position="144"/>
        <end position="255"/>
    </location>
</feature>
<feature type="compositionally biased region" description="Basic and acidic residues" evidence="1">
    <location>
        <begin position="44"/>
        <end position="57"/>
    </location>
</feature>
<evidence type="ECO:0000313" key="2">
    <source>
        <dbReference type="EMBL" id="SJX60290.1"/>
    </source>
</evidence>
<gene>
    <name evidence="2" type="ORF">SRS1_11604</name>
</gene>
<organism evidence="2 3">
    <name type="scientific">Sporisorium reilianum f. sp. reilianum</name>
    <dbReference type="NCBI Taxonomy" id="72559"/>
    <lineage>
        <taxon>Eukaryota</taxon>
        <taxon>Fungi</taxon>
        <taxon>Dikarya</taxon>
        <taxon>Basidiomycota</taxon>
        <taxon>Ustilaginomycotina</taxon>
        <taxon>Ustilaginomycetes</taxon>
        <taxon>Ustilaginales</taxon>
        <taxon>Ustilaginaceae</taxon>
        <taxon>Sporisorium</taxon>
    </lineage>
</organism>
<dbReference type="SUPFAM" id="SSF53474">
    <property type="entry name" value="alpha/beta-Hydrolases"/>
    <property type="match status" value="1"/>
</dbReference>
<feature type="compositionally biased region" description="Basic and acidic residues" evidence="1">
    <location>
        <begin position="494"/>
        <end position="503"/>
    </location>
</feature>
<proteinExistence type="predicted"/>
<dbReference type="PANTHER" id="PTHR43433:SF10">
    <property type="entry name" value="AB HYDROLASE-1 DOMAIN-CONTAINING PROTEIN"/>
    <property type="match status" value="1"/>
</dbReference>
<protein>
    <recommendedName>
        <fullName evidence="4">AB hydrolase-1 domain-containing protein</fullName>
    </recommendedName>
</protein>
<feature type="compositionally biased region" description="Basic and acidic residues" evidence="1">
    <location>
        <begin position="468"/>
        <end position="481"/>
    </location>
</feature>
<dbReference type="EMBL" id="LT795054">
    <property type="protein sequence ID" value="SJX60290.1"/>
    <property type="molecule type" value="Genomic_DNA"/>
</dbReference>
<feature type="compositionally biased region" description="Basic and acidic residues" evidence="1">
    <location>
        <begin position="173"/>
        <end position="183"/>
    </location>
</feature>
<name>A0A2N8U6G6_9BASI</name>
<feature type="compositionally biased region" description="Polar residues" evidence="1">
    <location>
        <begin position="244"/>
        <end position="255"/>
    </location>
</feature>
<dbReference type="InterPro" id="IPR029058">
    <property type="entry name" value="AB_hydrolase_fold"/>
</dbReference>
<evidence type="ECO:0000256" key="1">
    <source>
        <dbReference type="SAM" id="MobiDB-lite"/>
    </source>
</evidence>
<dbReference type="PANTHER" id="PTHR43433">
    <property type="entry name" value="HYDROLASE, ALPHA/BETA FOLD FAMILY PROTEIN"/>
    <property type="match status" value="1"/>
</dbReference>
<dbReference type="Proteomes" id="UP000239563">
    <property type="component" value="Chromosome I"/>
</dbReference>
<evidence type="ECO:0008006" key="4">
    <source>
        <dbReference type="Google" id="ProtNLM"/>
    </source>
</evidence>
<dbReference type="Gene3D" id="3.40.50.1820">
    <property type="entry name" value="alpha/beta hydrolase"/>
    <property type="match status" value="1"/>
</dbReference>
<feature type="compositionally biased region" description="Basic and acidic residues" evidence="1">
    <location>
        <begin position="91"/>
        <end position="101"/>
    </location>
</feature>
<feature type="region of interest" description="Disordered" evidence="1">
    <location>
        <begin position="1"/>
        <end position="105"/>
    </location>
</feature>
<evidence type="ECO:0000313" key="3">
    <source>
        <dbReference type="Proteomes" id="UP000239563"/>
    </source>
</evidence>